<keyword evidence="5" id="KW-0677">Repeat</keyword>
<gene>
    <name evidence="12" type="ORF">JRQ81_003561</name>
</gene>
<evidence type="ECO:0000256" key="2">
    <source>
        <dbReference type="ARBA" id="ARBA00008921"/>
    </source>
</evidence>
<comment type="subcellular location">
    <subcellularLocation>
        <location evidence="1">Membrane</location>
        <topology evidence="1">Single-pass type I membrane protein</topology>
    </subcellularLocation>
</comment>
<evidence type="ECO:0000256" key="8">
    <source>
        <dbReference type="ARBA" id="ARBA00023170"/>
    </source>
</evidence>
<feature type="signal peptide" evidence="10">
    <location>
        <begin position="1"/>
        <end position="34"/>
    </location>
</feature>
<feature type="chain" id="PRO_5040180025" description="Fibronectin type-III domain-containing protein" evidence="10">
    <location>
        <begin position="35"/>
        <end position="332"/>
    </location>
</feature>
<evidence type="ECO:0000256" key="7">
    <source>
        <dbReference type="ARBA" id="ARBA00023136"/>
    </source>
</evidence>
<keyword evidence="3" id="KW-0812">Transmembrane</keyword>
<dbReference type="OrthoDB" id="5989951at2759"/>
<keyword evidence="6" id="KW-1133">Transmembrane helix</keyword>
<accession>A0A9Q1AXI7</accession>
<evidence type="ECO:0000313" key="13">
    <source>
        <dbReference type="Proteomes" id="UP001142489"/>
    </source>
</evidence>
<name>A0A9Q1AXI7_9SAUR</name>
<dbReference type="InterPro" id="IPR052672">
    <property type="entry name" value="Type1_Cytokine_Rcpt_Type2"/>
</dbReference>
<keyword evidence="4 10" id="KW-0732">Signal</keyword>
<dbReference type="PANTHER" id="PTHR48423">
    <property type="entry name" value="INTERLEUKIN-27 RECEPTOR SUBUNIT ALPHA"/>
    <property type="match status" value="1"/>
</dbReference>
<dbReference type="InterPro" id="IPR036116">
    <property type="entry name" value="FN3_sf"/>
</dbReference>
<comment type="caution">
    <text evidence="12">The sequence shown here is derived from an EMBL/GenBank/DDBJ whole genome shotgun (WGS) entry which is preliminary data.</text>
</comment>
<keyword evidence="9" id="KW-0325">Glycoprotein</keyword>
<keyword evidence="7" id="KW-0472">Membrane</keyword>
<evidence type="ECO:0000256" key="10">
    <source>
        <dbReference type="SAM" id="SignalP"/>
    </source>
</evidence>
<dbReference type="SMART" id="SM00060">
    <property type="entry name" value="FN3"/>
    <property type="match status" value="1"/>
</dbReference>
<sequence>MGTSWKLDKATTMGSRMSMAWLLLLFLKVSGLKGELDDSIKLQCYQLLVPSHVLNCTWFIQRSLDVATTYVLHCQSLKFQPNQTHSERAERGQNWLIIGRSKLTQGENYSIWLEVFSAHWNATSNKLYFNLDDIVKPPPPVLEPVESDSAGALVTWKNPHWSEFHSHHALMCALRYKTSTNQGWTYLPNEEVGQEGHDLEDLKPFTSYEVQARCIPENGNGFWSDWSLSQIFQTPEAAPLGPVDVWQKVGASENGELSHLLLWKALDPESARGVILDYEVIYQEHNNSTHKTQCPCCNASLPPTAKYAWVSARNSIKKTLPANLSLEQTGKN</sequence>
<evidence type="ECO:0000256" key="3">
    <source>
        <dbReference type="ARBA" id="ARBA00022692"/>
    </source>
</evidence>
<protein>
    <recommendedName>
        <fullName evidence="11">Fibronectin type-III domain-containing protein</fullName>
    </recommendedName>
</protein>
<feature type="domain" description="Fibronectin type-III" evidence="11">
    <location>
        <begin position="136"/>
        <end position="237"/>
    </location>
</feature>
<dbReference type="PANTHER" id="PTHR48423:SF1">
    <property type="entry name" value="INTERLEUKIN-27 RECEPTOR SUBUNIT ALPHA"/>
    <property type="match status" value="1"/>
</dbReference>
<organism evidence="12 13">
    <name type="scientific">Phrynocephalus forsythii</name>
    <dbReference type="NCBI Taxonomy" id="171643"/>
    <lineage>
        <taxon>Eukaryota</taxon>
        <taxon>Metazoa</taxon>
        <taxon>Chordata</taxon>
        <taxon>Craniata</taxon>
        <taxon>Vertebrata</taxon>
        <taxon>Euteleostomi</taxon>
        <taxon>Lepidosauria</taxon>
        <taxon>Squamata</taxon>
        <taxon>Bifurcata</taxon>
        <taxon>Unidentata</taxon>
        <taxon>Episquamata</taxon>
        <taxon>Toxicofera</taxon>
        <taxon>Iguania</taxon>
        <taxon>Acrodonta</taxon>
        <taxon>Agamidae</taxon>
        <taxon>Agaminae</taxon>
        <taxon>Phrynocephalus</taxon>
    </lineage>
</organism>
<keyword evidence="13" id="KW-1185">Reference proteome</keyword>
<evidence type="ECO:0000256" key="6">
    <source>
        <dbReference type="ARBA" id="ARBA00022989"/>
    </source>
</evidence>
<comment type="similarity">
    <text evidence="2">Belongs to the type I cytokine receptor family. Type 2 subfamily.</text>
</comment>
<dbReference type="PROSITE" id="PS50853">
    <property type="entry name" value="FN3"/>
    <property type="match status" value="1"/>
</dbReference>
<evidence type="ECO:0000256" key="9">
    <source>
        <dbReference type="ARBA" id="ARBA00023180"/>
    </source>
</evidence>
<dbReference type="InterPro" id="IPR013783">
    <property type="entry name" value="Ig-like_fold"/>
</dbReference>
<reference evidence="12" key="1">
    <citation type="journal article" date="2023" name="DNA Res.">
        <title>Chromosome-level genome assembly of Phrynocephalus forsythii using third-generation DNA sequencing and Hi-C analysis.</title>
        <authorList>
            <person name="Qi Y."/>
            <person name="Zhao W."/>
            <person name="Zhao Y."/>
            <person name="Niu C."/>
            <person name="Cao S."/>
            <person name="Zhang Y."/>
        </authorList>
    </citation>
    <scope>NUCLEOTIDE SEQUENCE</scope>
    <source>
        <tissue evidence="12">Muscle</tissue>
    </source>
</reference>
<evidence type="ECO:0000256" key="1">
    <source>
        <dbReference type="ARBA" id="ARBA00004479"/>
    </source>
</evidence>
<dbReference type="EMBL" id="JAPFRF010000011">
    <property type="protein sequence ID" value="KAJ7317399.1"/>
    <property type="molecule type" value="Genomic_DNA"/>
</dbReference>
<keyword evidence="8" id="KW-0675">Receptor</keyword>
<dbReference type="SUPFAM" id="SSF49265">
    <property type="entry name" value="Fibronectin type III"/>
    <property type="match status" value="3"/>
</dbReference>
<evidence type="ECO:0000256" key="5">
    <source>
        <dbReference type="ARBA" id="ARBA00022737"/>
    </source>
</evidence>
<evidence type="ECO:0000256" key="4">
    <source>
        <dbReference type="ARBA" id="ARBA00022729"/>
    </source>
</evidence>
<proteinExistence type="inferred from homology"/>
<dbReference type="CDD" id="cd00063">
    <property type="entry name" value="FN3"/>
    <property type="match status" value="1"/>
</dbReference>
<dbReference type="GO" id="GO:0005886">
    <property type="term" value="C:plasma membrane"/>
    <property type="evidence" value="ECO:0007669"/>
    <property type="project" value="UniProtKB-ARBA"/>
</dbReference>
<evidence type="ECO:0000259" key="11">
    <source>
        <dbReference type="PROSITE" id="PS50853"/>
    </source>
</evidence>
<dbReference type="InterPro" id="IPR003961">
    <property type="entry name" value="FN3_dom"/>
</dbReference>
<dbReference type="AlphaFoldDB" id="A0A9Q1AXI7"/>
<dbReference type="Gene3D" id="2.60.40.10">
    <property type="entry name" value="Immunoglobulins"/>
    <property type="match status" value="3"/>
</dbReference>
<evidence type="ECO:0000313" key="12">
    <source>
        <dbReference type="EMBL" id="KAJ7317399.1"/>
    </source>
</evidence>
<dbReference type="Proteomes" id="UP001142489">
    <property type="component" value="Unassembled WGS sequence"/>
</dbReference>